<accession>A0A9P4HB93</accession>
<reference evidence="3" key="1">
    <citation type="journal article" date="2020" name="Stud. Mycol.">
        <title>101 Dothideomycetes genomes: a test case for predicting lifestyles and emergence of pathogens.</title>
        <authorList>
            <person name="Haridas S."/>
            <person name="Albert R."/>
            <person name="Binder M."/>
            <person name="Bloem J."/>
            <person name="Labutti K."/>
            <person name="Salamov A."/>
            <person name="Andreopoulos B."/>
            <person name="Baker S."/>
            <person name="Barry K."/>
            <person name="Bills G."/>
            <person name="Bluhm B."/>
            <person name="Cannon C."/>
            <person name="Castanera R."/>
            <person name="Culley D."/>
            <person name="Daum C."/>
            <person name="Ezra D."/>
            <person name="Gonzalez J."/>
            <person name="Henrissat B."/>
            <person name="Kuo A."/>
            <person name="Liang C."/>
            <person name="Lipzen A."/>
            <person name="Lutzoni F."/>
            <person name="Magnuson J."/>
            <person name="Mondo S."/>
            <person name="Nolan M."/>
            <person name="Ohm R."/>
            <person name="Pangilinan J."/>
            <person name="Park H.-J."/>
            <person name="Ramirez L."/>
            <person name="Alfaro M."/>
            <person name="Sun H."/>
            <person name="Tritt A."/>
            <person name="Yoshinaga Y."/>
            <person name="Zwiers L.-H."/>
            <person name="Turgeon B."/>
            <person name="Goodwin S."/>
            <person name="Spatafora J."/>
            <person name="Crous P."/>
            <person name="Grigoriev I."/>
        </authorList>
    </citation>
    <scope>NUCLEOTIDE SEQUENCE</scope>
    <source>
        <strain evidence="3">CBS 110217</strain>
    </source>
</reference>
<dbReference type="Proteomes" id="UP000799777">
    <property type="component" value="Unassembled WGS sequence"/>
</dbReference>
<proteinExistence type="predicted"/>
<dbReference type="InterPro" id="IPR052895">
    <property type="entry name" value="HetReg/Transcr_Mod"/>
</dbReference>
<comment type="caution">
    <text evidence="3">The sequence shown here is derived from an EMBL/GenBank/DDBJ whole genome shotgun (WGS) entry which is preliminary data.</text>
</comment>
<evidence type="ECO:0000313" key="4">
    <source>
        <dbReference type="Proteomes" id="UP000799777"/>
    </source>
</evidence>
<dbReference type="PANTHER" id="PTHR24148:SF64">
    <property type="entry name" value="HETEROKARYON INCOMPATIBILITY DOMAIN-CONTAINING PROTEIN"/>
    <property type="match status" value="1"/>
</dbReference>
<keyword evidence="4" id="KW-1185">Reference proteome</keyword>
<gene>
    <name evidence="3" type="ORF">EK21DRAFT_100192</name>
</gene>
<dbReference type="Pfam" id="PF26639">
    <property type="entry name" value="Het-6_barrel"/>
    <property type="match status" value="1"/>
</dbReference>
<dbReference type="Pfam" id="PF06985">
    <property type="entry name" value="HET"/>
    <property type="match status" value="1"/>
</dbReference>
<feature type="region of interest" description="Disordered" evidence="1">
    <location>
        <begin position="1"/>
        <end position="66"/>
    </location>
</feature>
<dbReference type="OrthoDB" id="3477286at2759"/>
<sequence length="631" mass="69954">MSDPQTGSPSSGYHAASAADEEPAKSTTPKAPRASKKPQLLTPESIASDDVNDADDSRPPIPMAFKPISFAKPTAIQIDRDGIRKPGGTPEAKSTGRGRSLSLIKKAAGSLYRYRRLKDDEVRVLIVKAGASNDPLNATLLTLNDNHIENGSYKYAALSYNWGEDKTENSIIIQDDIGSAPITSIQALVDGAMGAKGLGAKRLLITPNLSDALKRLRQEDQPLLIWVDALCINQNDEVEKQEQVKKMDLIYRNAYNVCIWLGSDDPKNPISDMAMTFIPQVIEPSRHRALLHDSAYLPQWAIYRDFMKWVVYTSNSLDIICRHWALPERQTKTPTTPRLVELPSYIQLVDNSAFGRGAEVFDGRNAGDSFVGRPGDNIYHASGSGREQKFPQVKFPNISKKIDAATQDENETAAPVGGPPVNHDMSLVVTGVCMGKVSFRNQPFADGVIPKECLEKLGWSFDWHATSVESVPEQLWQTLVAEKGPNGTAMPHFYRRACQHCLVNLTRNGHINIESLLQESENGSYVMDYLERVKAVTWDRSFIEACPLKTIYPKSSDGSRDKLVGLGPPKTRRGDLIVVIYGCSVPVILRPMQRDANDIQGYEFIGEAYIYGKMDGEAIEDNFDEQKFRLI</sequence>
<organism evidence="3 4">
    <name type="scientific">Setomelanomma holmii</name>
    <dbReference type="NCBI Taxonomy" id="210430"/>
    <lineage>
        <taxon>Eukaryota</taxon>
        <taxon>Fungi</taxon>
        <taxon>Dikarya</taxon>
        <taxon>Ascomycota</taxon>
        <taxon>Pezizomycotina</taxon>
        <taxon>Dothideomycetes</taxon>
        <taxon>Pleosporomycetidae</taxon>
        <taxon>Pleosporales</taxon>
        <taxon>Pleosporineae</taxon>
        <taxon>Phaeosphaeriaceae</taxon>
        <taxon>Setomelanomma</taxon>
    </lineage>
</organism>
<protein>
    <submittedName>
        <fullName evidence="3">HET-domain-containing protein</fullName>
    </submittedName>
</protein>
<evidence type="ECO:0000259" key="2">
    <source>
        <dbReference type="Pfam" id="PF06985"/>
    </source>
</evidence>
<name>A0A9P4HB93_9PLEO</name>
<feature type="compositionally biased region" description="Polar residues" evidence="1">
    <location>
        <begin position="1"/>
        <end position="11"/>
    </location>
</feature>
<dbReference type="PANTHER" id="PTHR24148">
    <property type="entry name" value="ANKYRIN REPEAT DOMAIN-CONTAINING PROTEIN 39 HOMOLOG-RELATED"/>
    <property type="match status" value="1"/>
</dbReference>
<dbReference type="AlphaFoldDB" id="A0A9P4HB93"/>
<feature type="region of interest" description="Disordered" evidence="1">
    <location>
        <begin position="79"/>
        <end position="99"/>
    </location>
</feature>
<dbReference type="EMBL" id="ML978186">
    <property type="protein sequence ID" value="KAF2030897.1"/>
    <property type="molecule type" value="Genomic_DNA"/>
</dbReference>
<dbReference type="InterPro" id="IPR010730">
    <property type="entry name" value="HET"/>
</dbReference>
<feature type="domain" description="Heterokaryon incompatibility" evidence="2">
    <location>
        <begin position="155"/>
        <end position="282"/>
    </location>
</feature>
<evidence type="ECO:0000313" key="3">
    <source>
        <dbReference type="EMBL" id="KAF2030897.1"/>
    </source>
</evidence>
<evidence type="ECO:0000256" key="1">
    <source>
        <dbReference type="SAM" id="MobiDB-lite"/>
    </source>
</evidence>